<organism evidence="1 2">
    <name type="scientific">Leptidea sinapis</name>
    <dbReference type="NCBI Taxonomy" id="189913"/>
    <lineage>
        <taxon>Eukaryota</taxon>
        <taxon>Metazoa</taxon>
        <taxon>Ecdysozoa</taxon>
        <taxon>Arthropoda</taxon>
        <taxon>Hexapoda</taxon>
        <taxon>Insecta</taxon>
        <taxon>Pterygota</taxon>
        <taxon>Neoptera</taxon>
        <taxon>Endopterygota</taxon>
        <taxon>Lepidoptera</taxon>
        <taxon>Glossata</taxon>
        <taxon>Ditrysia</taxon>
        <taxon>Papilionoidea</taxon>
        <taxon>Pieridae</taxon>
        <taxon>Dismorphiinae</taxon>
        <taxon>Leptidea</taxon>
    </lineage>
</organism>
<sequence length="103" mass="12047">MQLKNQSIGYYVQCFGDGKGLLITLSLQRKIILIKKDYYEFRFKSARVCCMEIFYYNLYILIINETKFYIGLTTIIIGDAQLSCDSAMPLTTYLLHLLAFYKN</sequence>
<reference evidence="1 2" key="1">
    <citation type="submission" date="2017-07" db="EMBL/GenBank/DDBJ databases">
        <authorList>
            <person name="Talla V."/>
            <person name="Backstrom N."/>
        </authorList>
    </citation>
    <scope>NUCLEOTIDE SEQUENCE [LARGE SCALE GENOMIC DNA]</scope>
</reference>
<proteinExistence type="predicted"/>
<feature type="non-terminal residue" evidence="1">
    <location>
        <position position="103"/>
    </location>
</feature>
<evidence type="ECO:0000313" key="1">
    <source>
        <dbReference type="EMBL" id="VVC91633.1"/>
    </source>
</evidence>
<protein>
    <submittedName>
        <fullName evidence="1">Uncharacterized protein</fullName>
    </submittedName>
</protein>
<dbReference type="AlphaFoldDB" id="A0A5E4Q3G4"/>
<gene>
    <name evidence="1" type="ORF">LSINAPIS_LOCUS4264</name>
</gene>
<accession>A0A5E4Q3G4</accession>
<dbReference type="Proteomes" id="UP000324832">
    <property type="component" value="Unassembled WGS sequence"/>
</dbReference>
<name>A0A5E4Q3G4_9NEOP</name>
<keyword evidence="2" id="KW-1185">Reference proteome</keyword>
<evidence type="ECO:0000313" key="2">
    <source>
        <dbReference type="Proteomes" id="UP000324832"/>
    </source>
</evidence>
<dbReference type="EMBL" id="FZQP02001114">
    <property type="protein sequence ID" value="VVC91633.1"/>
    <property type="molecule type" value="Genomic_DNA"/>
</dbReference>